<dbReference type="Gene3D" id="3.30.160.60">
    <property type="entry name" value="Classic Zinc Finger"/>
    <property type="match status" value="2"/>
</dbReference>
<evidence type="ECO:0000313" key="7">
    <source>
        <dbReference type="EMBL" id="GMS91499.1"/>
    </source>
</evidence>
<dbReference type="SUPFAM" id="SSF57667">
    <property type="entry name" value="beta-beta-alpha zinc fingers"/>
    <property type="match status" value="1"/>
</dbReference>
<feature type="domain" description="C2H2-type" evidence="6">
    <location>
        <begin position="38"/>
        <end position="65"/>
    </location>
</feature>
<keyword evidence="1" id="KW-0479">Metal-binding</keyword>
<dbReference type="FunFam" id="3.30.160.60:FF:000100">
    <property type="entry name" value="Zinc finger 45-like"/>
    <property type="match status" value="1"/>
</dbReference>
<dbReference type="InterPro" id="IPR013087">
    <property type="entry name" value="Znf_C2H2_type"/>
</dbReference>
<evidence type="ECO:0000256" key="1">
    <source>
        <dbReference type="ARBA" id="ARBA00022723"/>
    </source>
</evidence>
<name>A0AAV5TCM1_9BILA</name>
<evidence type="ECO:0000313" key="8">
    <source>
        <dbReference type="Proteomes" id="UP001432027"/>
    </source>
</evidence>
<dbReference type="PANTHER" id="PTHR24403:SF67">
    <property type="entry name" value="FI01116P-RELATED"/>
    <property type="match status" value="1"/>
</dbReference>
<keyword evidence="8" id="KW-1185">Reference proteome</keyword>
<dbReference type="GO" id="GO:0005634">
    <property type="term" value="C:nucleus"/>
    <property type="evidence" value="ECO:0007669"/>
    <property type="project" value="UniProtKB-ARBA"/>
</dbReference>
<accession>A0AAV5TCM1</accession>
<dbReference type="Proteomes" id="UP001432027">
    <property type="component" value="Unassembled WGS sequence"/>
</dbReference>
<dbReference type="InterPro" id="IPR036236">
    <property type="entry name" value="Znf_C2H2_sf"/>
</dbReference>
<dbReference type="SMART" id="SM00355">
    <property type="entry name" value="ZnF_C2H2"/>
    <property type="match status" value="3"/>
</dbReference>
<evidence type="ECO:0000259" key="6">
    <source>
        <dbReference type="PROSITE" id="PS50157"/>
    </source>
</evidence>
<dbReference type="Pfam" id="PF00096">
    <property type="entry name" value="zf-C2H2"/>
    <property type="match status" value="1"/>
</dbReference>
<evidence type="ECO:0000256" key="4">
    <source>
        <dbReference type="ARBA" id="ARBA00022833"/>
    </source>
</evidence>
<dbReference type="PROSITE" id="PS50157">
    <property type="entry name" value="ZINC_FINGER_C2H2_2"/>
    <property type="match status" value="3"/>
</dbReference>
<comment type="caution">
    <text evidence="7">The sequence shown here is derived from an EMBL/GenBank/DDBJ whole genome shotgun (WGS) entry which is preliminary data.</text>
</comment>
<dbReference type="InterPro" id="IPR050688">
    <property type="entry name" value="Zinc_finger/UBP_domain"/>
</dbReference>
<dbReference type="PANTHER" id="PTHR24403">
    <property type="entry name" value="ZINC FINGER PROTEIN"/>
    <property type="match status" value="1"/>
</dbReference>
<evidence type="ECO:0000256" key="3">
    <source>
        <dbReference type="ARBA" id="ARBA00022771"/>
    </source>
</evidence>
<reference evidence="7" key="1">
    <citation type="submission" date="2023-10" db="EMBL/GenBank/DDBJ databases">
        <title>Genome assembly of Pristionchus species.</title>
        <authorList>
            <person name="Yoshida K."/>
            <person name="Sommer R.J."/>
        </authorList>
    </citation>
    <scope>NUCLEOTIDE SEQUENCE</scope>
    <source>
        <strain evidence="7">RS0144</strain>
    </source>
</reference>
<gene>
    <name evidence="7" type="ORF">PENTCL1PPCAC_13674</name>
</gene>
<dbReference type="GO" id="GO:0045944">
    <property type="term" value="P:positive regulation of transcription by RNA polymerase II"/>
    <property type="evidence" value="ECO:0007669"/>
    <property type="project" value="TreeGrafter"/>
</dbReference>
<proteinExistence type="predicted"/>
<dbReference type="PROSITE" id="PS00028">
    <property type="entry name" value="ZINC_FINGER_C2H2_1"/>
    <property type="match status" value="2"/>
</dbReference>
<feature type="domain" description="C2H2-type" evidence="6">
    <location>
        <begin position="5"/>
        <end position="33"/>
    </location>
</feature>
<evidence type="ECO:0000256" key="5">
    <source>
        <dbReference type="PROSITE-ProRule" id="PRU00042"/>
    </source>
</evidence>
<feature type="non-terminal residue" evidence="7">
    <location>
        <position position="1"/>
    </location>
</feature>
<organism evidence="7 8">
    <name type="scientific">Pristionchus entomophagus</name>
    <dbReference type="NCBI Taxonomy" id="358040"/>
    <lineage>
        <taxon>Eukaryota</taxon>
        <taxon>Metazoa</taxon>
        <taxon>Ecdysozoa</taxon>
        <taxon>Nematoda</taxon>
        <taxon>Chromadorea</taxon>
        <taxon>Rhabditida</taxon>
        <taxon>Rhabditina</taxon>
        <taxon>Diplogasteromorpha</taxon>
        <taxon>Diplogasteroidea</taxon>
        <taxon>Neodiplogasteridae</taxon>
        <taxon>Pristionchus</taxon>
    </lineage>
</organism>
<feature type="domain" description="C2H2-type" evidence="6">
    <location>
        <begin position="65"/>
        <end position="92"/>
    </location>
</feature>
<dbReference type="GO" id="GO:0008270">
    <property type="term" value="F:zinc ion binding"/>
    <property type="evidence" value="ECO:0007669"/>
    <property type="project" value="UniProtKB-KW"/>
</dbReference>
<keyword evidence="3 5" id="KW-0863">Zinc-finger</keyword>
<keyword evidence="4" id="KW-0862">Zinc</keyword>
<dbReference type="FunFam" id="3.30.160.60:FF:000446">
    <property type="entry name" value="Zinc finger protein"/>
    <property type="match status" value="1"/>
</dbReference>
<keyword evidence="2" id="KW-0677">Repeat</keyword>
<sequence>IHARLSCRVCGHEFYCEAQLQLHFNRRHRAQDEYTMPFQCQECGKRFYTKGEMSAHKVVHNDRNHECEVCGQSYKCEAALVAHMHIHSLPEDYAHVQGVRKGLLVSLLPLRPQEEEAQVNRLTAIK</sequence>
<dbReference type="AlphaFoldDB" id="A0AAV5TCM1"/>
<dbReference type="EMBL" id="BTSX01000003">
    <property type="protein sequence ID" value="GMS91499.1"/>
    <property type="molecule type" value="Genomic_DNA"/>
</dbReference>
<evidence type="ECO:0000256" key="2">
    <source>
        <dbReference type="ARBA" id="ARBA00022737"/>
    </source>
</evidence>
<protein>
    <recommendedName>
        <fullName evidence="6">C2H2-type domain-containing protein</fullName>
    </recommendedName>
</protein>
<dbReference type="GO" id="GO:0000122">
    <property type="term" value="P:negative regulation of transcription by RNA polymerase II"/>
    <property type="evidence" value="ECO:0007669"/>
    <property type="project" value="UniProtKB-ARBA"/>
</dbReference>